<feature type="domain" description="Reverse transcriptase Ty1/copia-type" evidence="3">
    <location>
        <begin position="149"/>
        <end position="358"/>
    </location>
</feature>
<dbReference type="EMBL" id="LXQA010019427">
    <property type="protein sequence ID" value="MCH90967.1"/>
    <property type="molecule type" value="Genomic_DNA"/>
</dbReference>
<dbReference type="InterPro" id="IPR043502">
    <property type="entry name" value="DNA/RNA_pol_sf"/>
</dbReference>
<gene>
    <name evidence="4" type="ORF">A2U01_0011891</name>
</gene>
<evidence type="ECO:0000256" key="1">
    <source>
        <dbReference type="SAM" id="MobiDB-lite"/>
    </source>
</evidence>
<feature type="chain" id="PRO_5017432949" evidence="2">
    <location>
        <begin position="20"/>
        <end position="361"/>
    </location>
</feature>
<keyword evidence="2" id="KW-0732">Signal</keyword>
<dbReference type="Proteomes" id="UP000265520">
    <property type="component" value="Unassembled WGS sequence"/>
</dbReference>
<feature type="signal peptide" evidence="2">
    <location>
        <begin position="1"/>
        <end position="19"/>
    </location>
</feature>
<evidence type="ECO:0000259" key="3">
    <source>
        <dbReference type="Pfam" id="PF07727"/>
    </source>
</evidence>
<accession>A0A392MTY0</accession>
<proteinExistence type="predicted"/>
<dbReference type="Pfam" id="PF07727">
    <property type="entry name" value="RVT_2"/>
    <property type="match status" value="1"/>
</dbReference>
<sequence length="361" mass="40680">MWFSLNIFFLIVIQQVTYPASNHLNDSPNLSKSSSLPHHVPTPPHTNPALLRKSTRITKPPAYLNKHYYCNLLNADSTIHELPADTSISSSTCKYPLSSYLSYQNLSSAHHHYIANLTNITEPTCYETAICDDNWRDAIKTELTALEKYNTWKLVPLPKHKHAIGCKWVFKVKLHANGTVERYKARLVAKGYTQTEGLDYMDTFSPVVKMTTIRLFLAIAAVKNWPLYQLDVNTAFLHGDLAEEVYMKPPPGLYLPSSNLVCKLQRSLYGLKQASRQWNTKLTETLLASGYTQSKSDYSLFTKQASTGFTVILVYVDDLVLGGNDDAEITSIKALLDAKFSIKDLGLLKYFLGFEVARTQA</sequence>
<keyword evidence="5" id="KW-1185">Reference proteome</keyword>
<dbReference type="SUPFAM" id="SSF56672">
    <property type="entry name" value="DNA/RNA polymerases"/>
    <property type="match status" value="1"/>
</dbReference>
<evidence type="ECO:0000313" key="4">
    <source>
        <dbReference type="EMBL" id="MCH90967.1"/>
    </source>
</evidence>
<dbReference type="PANTHER" id="PTHR43383">
    <property type="entry name" value="NODULIN 6"/>
    <property type="match status" value="1"/>
</dbReference>
<dbReference type="PANTHER" id="PTHR43383:SF2">
    <property type="entry name" value="AMIDOHYDROLASE 2 FAMILY PROTEIN"/>
    <property type="match status" value="1"/>
</dbReference>
<reference evidence="4 5" key="1">
    <citation type="journal article" date="2018" name="Front. Plant Sci.">
        <title>Red Clover (Trifolium pratense) and Zigzag Clover (T. medium) - A Picture of Genomic Similarities and Differences.</title>
        <authorList>
            <person name="Dluhosova J."/>
            <person name="Istvanek J."/>
            <person name="Nedelnik J."/>
            <person name="Repkova J."/>
        </authorList>
    </citation>
    <scope>NUCLEOTIDE SEQUENCE [LARGE SCALE GENOMIC DNA]</scope>
    <source>
        <strain evidence="5">cv. 10/8</strain>
        <tissue evidence="4">Leaf</tissue>
    </source>
</reference>
<comment type="caution">
    <text evidence="4">The sequence shown here is derived from an EMBL/GenBank/DDBJ whole genome shotgun (WGS) entry which is preliminary data.</text>
</comment>
<evidence type="ECO:0000313" key="5">
    <source>
        <dbReference type="Proteomes" id="UP000265520"/>
    </source>
</evidence>
<feature type="region of interest" description="Disordered" evidence="1">
    <location>
        <begin position="29"/>
        <end position="52"/>
    </location>
</feature>
<dbReference type="AlphaFoldDB" id="A0A392MTY0"/>
<protein>
    <submittedName>
        <fullName evidence="4">Retrovirus-related Pol polyprotein from transposon TNT 1-94</fullName>
    </submittedName>
</protein>
<evidence type="ECO:0000256" key="2">
    <source>
        <dbReference type="SAM" id="SignalP"/>
    </source>
</evidence>
<dbReference type="InterPro" id="IPR013103">
    <property type="entry name" value="RVT_2"/>
</dbReference>
<feature type="non-terminal residue" evidence="4">
    <location>
        <position position="361"/>
    </location>
</feature>
<organism evidence="4 5">
    <name type="scientific">Trifolium medium</name>
    <dbReference type="NCBI Taxonomy" id="97028"/>
    <lineage>
        <taxon>Eukaryota</taxon>
        <taxon>Viridiplantae</taxon>
        <taxon>Streptophyta</taxon>
        <taxon>Embryophyta</taxon>
        <taxon>Tracheophyta</taxon>
        <taxon>Spermatophyta</taxon>
        <taxon>Magnoliopsida</taxon>
        <taxon>eudicotyledons</taxon>
        <taxon>Gunneridae</taxon>
        <taxon>Pentapetalae</taxon>
        <taxon>rosids</taxon>
        <taxon>fabids</taxon>
        <taxon>Fabales</taxon>
        <taxon>Fabaceae</taxon>
        <taxon>Papilionoideae</taxon>
        <taxon>50 kb inversion clade</taxon>
        <taxon>NPAAA clade</taxon>
        <taxon>Hologalegina</taxon>
        <taxon>IRL clade</taxon>
        <taxon>Trifolieae</taxon>
        <taxon>Trifolium</taxon>
    </lineage>
</organism>
<name>A0A392MTY0_9FABA</name>